<reference evidence="19" key="1">
    <citation type="submission" date="2020-03" db="EMBL/GenBank/DDBJ databases">
        <authorList>
            <person name="Chebbi M.A."/>
            <person name="Drezen J.M."/>
        </authorList>
    </citation>
    <scope>NUCLEOTIDE SEQUENCE</scope>
    <source>
        <tissue evidence="19">Whole body</tissue>
    </source>
</reference>
<name>A0A8J5QQE0_9HYME</name>
<dbReference type="Pfam" id="PF00057">
    <property type="entry name" value="Ldl_recept_a"/>
    <property type="match status" value="1"/>
</dbReference>
<comment type="caution">
    <text evidence="19">The sequence shown here is derived from an EMBL/GenBank/DDBJ whole genome shotgun (WGS) entry which is preliminary data.</text>
</comment>
<dbReference type="SMART" id="SM00137">
    <property type="entry name" value="MAM"/>
    <property type="match status" value="1"/>
</dbReference>
<protein>
    <recommendedName>
        <fullName evidence="2">receptor protein-tyrosine kinase</fullName>
        <ecNumber evidence="2">2.7.10.1</ecNumber>
    </recommendedName>
</protein>
<evidence type="ECO:0000256" key="10">
    <source>
        <dbReference type="ARBA" id="ARBA00022989"/>
    </source>
</evidence>
<reference evidence="19" key="2">
    <citation type="submission" date="2021-04" db="EMBL/GenBank/DDBJ databases">
        <title>Genome-wide patterns of bracovirus chromosomal integration into multiple host tissues during parasitism.</title>
        <authorList>
            <person name="Chebbi M.A.C."/>
        </authorList>
    </citation>
    <scope>NUCLEOTIDE SEQUENCE</scope>
    <source>
        <tissue evidence="19">Whole body</tissue>
    </source>
</reference>
<dbReference type="EMBL" id="JAAOIC020000039">
    <property type="protein sequence ID" value="KAG8039275.1"/>
    <property type="molecule type" value="Genomic_DNA"/>
</dbReference>
<keyword evidence="7" id="KW-0547">Nucleotide-binding</keyword>
<dbReference type="AlphaFoldDB" id="A0A8J5QQE0"/>
<keyword evidence="15" id="KW-0325">Glycoprotein</keyword>
<dbReference type="EC" id="2.7.10.1" evidence="2"/>
<evidence type="ECO:0000256" key="3">
    <source>
        <dbReference type="ARBA" id="ARBA00022475"/>
    </source>
</evidence>
<evidence type="ECO:0000313" key="20">
    <source>
        <dbReference type="Proteomes" id="UP000729913"/>
    </source>
</evidence>
<evidence type="ECO:0000256" key="4">
    <source>
        <dbReference type="ARBA" id="ARBA00022679"/>
    </source>
</evidence>
<evidence type="ECO:0000259" key="18">
    <source>
        <dbReference type="PROSITE" id="PS50060"/>
    </source>
</evidence>
<evidence type="ECO:0000256" key="15">
    <source>
        <dbReference type="ARBA" id="ARBA00023180"/>
    </source>
</evidence>
<evidence type="ECO:0000256" key="17">
    <source>
        <dbReference type="SAM" id="MobiDB-lite"/>
    </source>
</evidence>
<keyword evidence="8" id="KW-0418">Kinase</keyword>
<proteinExistence type="predicted"/>
<accession>A0A8J5QQE0</accession>
<organism evidence="19 20">
    <name type="scientific">Cotesia typhae</name>
    <dbReference type="NCBI Taxonomy" id="2053667"/>
    <lineage>
        <taxon>Eukaryota</taxon>
        <taxon>Metazoa</taxon>
        <taxon>Ecdysozoa</taxon>
        <taxon>Arthropoda</taxon>
        <taxon>Hexapoda</taxon>
        <taxon>Insecta</taxon>
        <taxon>Pterygota</taxon>
        <taxon>Neoptera</taxon>
        <taxon>Endopterygota</taxon>
        <taxon>Hymenoptera</taxon>
        <taxon>Apocrita</taxon>
        <taxon>Ichneumonoidea</taxon>
        <taxon>Braconidae</taxon>
        <taxon>Microgastrinae</taxon>
        <taxon>Cotesia</taxon>
    </lineage>
</organism>
<keyword evidence="14" id="KW-0675">Receptor</keyword>
<keyword evidence="20" id="KW-1185">Reference proteome</keyword>
<dbReference type="GO" id="GO:0005524">
    <property type="term" value="F:ATP binding"/>
    <property type="evidence" value="ECO:0007669"/>
    <property type="project" value="UniProtKB-KW"/>
</dbReference>
<feature type="compositionally biased region" description="Low complexity" evidence="17">
    <location>
        <begin position="992"/>
        <end position="1011"/>
    </location>
</feature>
<feature type="region of interest" description="Disordered" evidence="17">
    <location>
        <begin position="951"/>
        <end position="1011"/>
    </location>
</feature>
<evidence type="ECO:0000256" key="12">
    <source>
        <dbReference type="ARBA" id="ARBA00023137"/>
    </source>
</evidence>
<comment type="caution">
    <text evidence="16">Lacks conserved residue(s) required for the propagation of feature annotation.</text>
</comment>
<keyword evidence="4" id="KW-0808">Transferase</keyword>
<keyword evidence="10" id="KW-1133">Transmembrane helix</keyword>
<dbReference type="PROSITE" id="PS01209">
    <property type="entry name" value="LDLRA_1"/>
    <property type="match status" value="1"/>
</dbReference>
<gene>
    <name evidence="19" type="ORF">G9C98_003582</name>
</gene>
<dbReference type="PANTHER" id="PTHR23282">
    <property type="entry name" value="APICAL ENDOSOMAL GLYCOPROTEIN PRECURSOR"/>
    <property type="match status" value="1"/>
</dbReference>
<evidence type="ECO:0000256" key="5">
    <source>
        <dbReference type="ARBA" id="ARBA00022692"/>
    </source>
</evidence>
<feature type="compositionally biased region" description="Basic and acidic residues" evidence="17">
    <location>
        <begin position="1055"/>
        <end position="1074"/>
    </location>
</feature>
<dbReference type="FunFam" id="2.60.120.200:FF:000193">
    <property type="entry name" value="Tyrosine-protein kinase receptor"/>
    <property type="match status" value="1"/>
</dbReference>
<dbReference type="Pfam" id="PF12810">
    <property type="entry name" value="ALK_LTK_GRD"/>
    <property type="match status" value="1"/>
</dbReference>
<dbReference type="PANTHER" id="PTHR23282:SF146">
    <property type="entry name" value="RT07201P-RELATED"/>
    <property type="match status" value="1"/>
</dbReference>
<sequence length="1074" mass="117463">MISKESSIIKISITARSPRYLRRREILKRDGCFLLKLLLTLYCIVGGDCEPRRGIKELQAALAEERVPPPFLRHCDFEAPCSSWNYTDNFKIVSRNDASEYTAGHYLRLDGPNIGQIWSILISHTGAQCFLKFATRQTEMGNGIIRLIIMSNNITTSVASERTGNNDAKWNITELKLGAISQPYKVGLEIVVPKNATFSIDNIRLDDCFPESQPPVSDKCTLDMFHCRNGSCINRTRICDLTPDCAMGEDEILECDKMPDTARCNFERGWCGWKNAPNKTLQWTLHQGSTPTERTGPSYDHTYRNETGTYAFVNSSRNHGLGESATLNSPIFNPTPPYHADPKSRFYQSCQVRFFFHQYGEFSGSLGLYLIQLKPHQNHSQRLWWSYGDRNDIWYNQVVTLPDIRYRYFLQFESSKSYAAKADVAIDDFSLRVPADVVGDFNYYSPVIESEHPIEQHFDFVNETVVRITTCGATGRFGPTAKQCAREYNKTESEVELPETLRANSSQDYYRGVQKWVVPSGGYYTLMAVGARGGRGSGGMGSTLGAFVRGVLELEKGQTLYFLVGQPGIDACTKSLGMMNNPCGVISTAGGNESPLVGVQSAIREVKNIELINGGGGGGGATYVFTVKSTGEREPLLVAAGAGGLGFGQFVDDGIQHGHGPYVDMKNHVLELTPGDKSGGGGGGWNGSSTHDLRRISVGQSLMKGGVGGVGCHQKNKTHGDGGFGGGGGGCRTGGGGGGFTGGTTGVKSSTNGEGGFSYISPELIHTAYRSGYNPGSGEVLIVPAISGCGCDFRCVAVDRHLSETRCLCPPGWQLGNDSRSCLADELDFTNQTMKIVLIIVCFVLALDGCGYMQPRTNFRPGAYKMGFVPGIVYASLRHNDDLEGEIIQETTLIQPKEREANAENVRIRKMSEDKPPIIYEQEIIKHPLNEDKGLNEKPILNNENLKGVREKYDKPIENGESTTTTDTISDSLVNASSVSPPDTELSLPNTPKSSPNHSNMSPNNSVNNVNGIVKKNSLKATLSLDPATLYRGAIPYEKIKFSSAPPHITTSDSLEIKKESLGHELPREEECSC</sequence>
<dbReference type="InterPro" id="IPR055163">
    <property type="entry name" value="ALK/LTK-like_GRD"/>
</dbReference>
<dbReference type="Proteomes" id="UP000729913">
    <property type="component" value="Unassembled WGS sequence"/>
</dbReference>
<dbReference type="CDD" id="cd00112">
    <property type="entry name" value="LDLa"/>
    <property type="match status" value="1"/>
</dbReference>
<dbReference type="InterPro" id="IPR002172">
    <property type="entry name" value="LDrepeatLR_classA_rpt"/>
</dbReference>
<keyword evidence="9" id="KW-0067">ATP-binding</keyword>
<dbReference type="GO" id="GO:0004714">
    <property type="term" value="F:transmembrane receptor protein tyrosine kinase activity"/>
    <property type="evidence" value="ECO:0007669"/>
    <property type="project" value="UniProtKB-EC"/>
</dbReference>
<evidence type="ECO:0000313" key="19">
    <source>
        <dbReference type="EMBL" id="KAG8039275.1"/>
    </source>
</evidence>
<dbReference type="InterPro" id="IPR023415">
    <property type="entry name" value="LDLR_class-A_CS"/>
</dbReference>
<evidence type="ECO:0000256" key="14">
    <source>
        <dbReference type="ARBA" id="ARBA00023170"/>
    </source>
</evidence>
<dbReference type="GO" id="GO:0005886">
    <property type="term" value="C:plasma membrane"/>
    <property type="evidence" value="ECO:0007669"/>
    <property type="project" value="UniProtKB-SubCell"/>
</dbReference>
<dbReference type="InterPro" id="IPR051560">
    <property type="entry name" value="MAM_domain-containing"/>
</dbReference>
<dbReference type="PROSITE" id="PS50060">
    <property type="entry name" value="MAM_2"/>
    <property type="match status" value="1"/>
</dbReference>
<evidence type="ECO:0000256" key="2">
    <source>
        <dbReference type="ARBA" id="ARBA00011902"/>
    </source>
</evidence>
<keyword evidence="11" id="KW-0472">Membrane</keyword>
<keyword evidence="5" id="KW-0812">Transmembrane</keyword>
<evidence type="ECO:0000256" key="7">
    <source>
        <dbReference type="ARBA" id="ARBA00022741"/>
    </source>
</evidence>
<evidence type="ECO:0000256" key="9">
    <source>
        <dbReference type="ARBA" id="ARBA00022840"/>
    </source>
</evidence>
<feature type="disulfide bond" evidence="16">
    <location>
        <begin position="227"/>
        <end position="245"/>
    </location>
</feature>
<evidence type="ECO:0000256" key="8">
    <source>
        <dbReference type="ARBA" id="ARBA00022777"/>
    </source>
</evidence>
<dbReference type="SMART" id="SM00192">
    <property type="entry name" value="LDLa"/>
    <property type="match status" value="1"/>
</dbReference>
<evidence type="ECO:0000256" key="13">
    <source>
        <dbReference type="ARBA" id="ARBA00023157"/>
    </source>
</evidence>
<keyword evidence="3" id="KW-1003">Cell membrane</keyword>
<keyword evidence="13 16" id="KW-1015">Disulfide bond</keyword>
<dbReference type="InterPro" id="IPR000998">
    <property type="entry name" value="MAM_dom"/>
</dbReference>
<evidence type="ECO:0000256" key="11">
    <source>
        <dbReference type="ARBA" id="ARBA00023136"/>
    </source>
</evidence>
<comment type="subcellular location">
    <subcellularLocation>
        <location evidence="1">Cell membrane</location>
        <topology evidence="1">Single-pass type I membrane protein</topology>
    </subcellularLocation>
</comment>
<dbReference type="CDD" id="cd06263">
    <property type="entry name" value="MAM"/>
    <property type="match status" value="1"/>
</dbReference>
<dbReference type="Pfam" id="PF00629">
    <property type="entry name" value="MAM"/>
    <property type="match status" value="2"/>
</dbReference>
<keyword evidence="6" id="KW-0732">Signal</keyword>
<feature type="disulfide bond" evidence="16">
    <location>
        <begin position="220"/>
        <end position="232"/>
    </location>
</feature>
<evidence type="ECO:0000256" key="6">
    <source>
        <dbReference type="ARBA" id="ARBA00022729"/>
    </source>
</evidence>
<evidence type="ECO:0000256" key="16">
    <source>
        <dbReference type="PROSITE-ProRule" id="PRU00124"/>
    </source>
</evidence>
<keyword evidence="12" id="KW-0829">Tyrosine-protein kinase</keyword>
<feature type="domain" description="MAM" evidence="18">
    <location>
        <begin position="262"/>
        <end position="431"/>
    </location>
</feature>
<dbReference type="PROSITE" id="PS50068">
    <property type="entry name" value="LDLRA_2"/>
    <property type="match status" value="1"/>
</dbReference>
<feature type="compositionally biased region" description="Polar residues" evidence="17">
    <location>
        <begin position="973"/>
        <end position="991"/>
    </location>
</feature>
<feature type="compositionally biased region" description="Low complexity" evidence="17">
    <location>
        <begin position="962"/>
        <end position="972"/>
    </location>
</feature>
<dbReference type="OrthoDB" id="73209at2759"/>
<feature type="region of interest" description="Disordered" evidence="17">
    <location>
        <begin position="1044"/>
        <end position="1074"/>
    </location>
</feature>
<evidence type="ECO:0000256" key="1">
    <source>
        <dbReference type="ARBA" id="ARBA00004251"/>
    </source>
</evidence>